<dbReference type="InterPro" id="IPR025986">
    <property type="entry name" value="RPAP3-like_C"/>
</dbReference>
<dbReference type="SUPFAM" id="SSF48452">
    <property type="entry name" value="TPR-like"/>
    <property type="match status" value="1"/>
</dbReference>
<dbReference type="EMBL" id="CAXIEN010000237">
    <property type="protein sequence ID" value="CAL1288772.1"/>
    <property type="molecule type" value="Genomic_DNA"/>
</dbReference>
<proteinExistence type="predicted"/>
<evidence type="ECO:0000256" key="5">
    <source>
        <dbReference type="PROSITE-ProRule" id="PRU00339"/>
    </source>
</evidence>
<reference evidence="8 9" key="1">
    <citation type="submission" date="2024-04" db="EMBL/GenBank/DDBJ databases">
        <authorList>
            <person name="Rising A."/>
            <person name="Reimegard J."/>
            <person name="Sonavane S."/>
            <person name="Akerstrom W."/>
            <person name="Nylinder S."/>
            <person name="Hedman E."/>
            <person name="Kallberg Y."/>
        </authorList>
    </citation>
    <scope>NUCLEOTIDE SEQUENCE [LARGE SCALE GENOMIC DNA]</scope>
</reference>
<sequence>LRSADNIWQPASELIPFAGRKKAPSTLASAVPKLLHYHSCSLVSGEEGVYPHLIEFCKARLEQVDPGNKYLLTAKGIMKYSDIPEEEKDNILSGLEEWSKEYSKRTPQNTSTVFDIPPVRGQKISEMQSQSGSNNGKQRTNEAKNKICKLRSYQEWDKFDIEEELEKLEGKDEIEKTENKTEEKISLNTSIAVPGLSAVEREHIANLERMKGNEAFKAQDYEEAVLYYTRSLSAFRTAKTLNNRAQTHLKLKNYLEAVIDCNEVINMEPNNIKALYRRGIAHKEAKMLDLAVIDFEIILRLEPESKSARDQLGQIENSLIQKPQEKGKIIIEELESHTETGQDNESDESTFDSQNGGSSKRLAIEEITESPRQMLDEICNCHVTDDDTRPLSKSTKEMLSIFKTNDSSMARSKNEKVSVEENETQLTQTSSKSINMDEFNSSKRSSEKANTKKGFKNIKIQNAFKGKSNIYQTESFIEEKKNSTTKIEEMFPELRKNFNTDHANKKMEENIENRVLHSTKEIVSDVEENKQDDKTMLTKQVILQKASPFEFLQVWLSNSCNSNSTNGAACLLAVKPQELPKILTNKLDGPLLSSLFMAIKYLFNTGKLKESSEYLKFLLEVPRIKLTALFLSSDEKNDIQDLLISMENQLRENLNYARKVLSISREQ</sequence>
<dbReference type="InterPro" id="IPR051982">
    <property type="entry name" value="CiliaryAsmbly_MitoImport"/>
</dbReference>
<dbReference type="GO" id="GO:0005739">
    <property type="term" value="C:mitochondrion"/>
    <property type="evidence" value="ECO:0007669"/>
    <property type="project" value="TreeGrafter"/>
</dbReference>
<evidence type="ECO:0000256" key="6">
    <source>
        <dbReference type="SAM" id="MobiDB-lite"/>
    </source>
</evidence>
<dbReference type="Pfam" id="PF13877">
    <property type="entry name" value="RPAP3_C"/>
    <property type="match status" value="1"/>
</dbReference>
<comment type="caution">
    <text evidence="8">The sequence shown here is derived from an EMBL/GenBank/DDBJ whole genome shotgun (WGS) entry which is preliminary data.</text>
</comment>
<dbReference type="Pfam" id="PF13181">
    <property type="entry name" value="TPR_8"/>
    <property type="match status" value="1"/>
</dbReference>
<feature type="non-terminal residue" evidence="8">
    <location>
        <position position="1"/>
    </location>
</feature>
<dbReference type="PROSITE" id="PS50005">
    <property type="entry name" value="TPR"/>
    <property type="match status" value="1"/>
</dbReference>
<keyword evidence="4 5" id="KW-0802">TPR repeat</keyword>
<evidence type="ECO:0000256" key="3">
    <source>
        <dbReference type="ARBA" id="ARBA00022737"/>
    </source>
</evidence>
<feature type="domain" description="RNA-polymerase II-associated protein 3-like C-terminal" evidence="7">
    <location>
        <begin position="546"/>
        <end position="636"/>
    </location>
</feature>
<feature type="region of interest" description="Disordered" evidence="6">
    <location>
        <begin position="338"/>
        <end position="360"/>
    </location>
</feature>
<keyword evidence="3" id="KW-0677">Repeat</keyword>
<accession>A0AAV2AXW4</accession>
<keyword evidence="2" id="KW-0963">Cytoplasm</keyword>
<dbReference type="SMART" id="SM00028">
    <property type="entry name" value="TPR"/>
    <property type="match status" value="3"/>
</dbReference>
<dbReference type="InterPro" id="IPR011990">
    <property type="entry name" value="TPR-like_helical_dom_sf"/>
</dbReference>
<organism evidence="8 9">
    <name type="scientific">Larinioides sclopetarius</name>
    <dbReference type="NCBI Taxonomy" id="280406"/>
    <lineage>
        <taxon>Eukaryota</taxon>
        <taxon>Metazoa</taxon>
        <taxon>Ecdysozoa</taxon>
        <taxon>Arthropoda</taxon>
        <taxon>Chelicerata</taxon>
        <taxon>Arachnida</taxon>
        <taxon>Araneae</taxon>
        <taxon>Araneomorphae</taxon>
        <taxon>Entelegynae</taxon>
        <taxon>Araneoidea</taxon>
        <taxon>Araneidae</taxon>
        <taxon>Larinioides</taxon>
    </lineage>
</organism>
<evidence type="ECO:0000256" key="1">
    <source>
        <dbReference type="ARBA" id="ARBA00004496"/>
    </source>
</evidence>
<dbReference type="PANTHER" id="PTHR45984:SF2">
    <property type="entry name" value="MITOCHONDRIAL IMPORT RECEPTOR SUBUNIT TOM34"/>
    <property type="match status" value="1"/>
</dbReference>
<dbReference type="GO" id="GO:0031072">
    <property type="term" value="F:heat shock protein binding"/>
    <property type="evidence" value="ECO:0007669"/>
    <property type="project" value="TreeGrafter"/>
</dbReference>
<gene>
    <name evidence="8" type="ORF">LARSCL_LOCUS15537</name>
</gene>
<dbReference type="GO" id="GO:0005829">
    <property type="term" value="C:cytosol"/>
    <property type="evidence" value="ECO:0007669"/>
    <property type="project" value="TreeGrafter"/>
</dbReference>
<dbReference type="Proteomes" id="UP001497382">
    <property type="component" value="Unassembled WGS sequence"/>
</dbReference>
<keyword evidence="9" id="KW-1185">Reference proteome</keyword>
<evidence type="ECO:0000259" key="7">
    <source>
        <dbReference type="Pfam" id="PF13877"/>
    </source>
</evidence>
<evidence type="ECO:0000256" key="4">
    <source>
        <dbReference type="ARBA" id="ARBA00022803"/>
    </source>
</evidence>
<dbReference type="AlphaFoldDB" id="A0AAV2AXW4"/>
<evidence type="ECO:0000256" key="2">
    <source>
        <dbReference type="ARBA" id="ARBA00022490"/>
    </source>
</evidence>
<dbReference type="InterPro" id="IPR019734">
    <property type="entry name" value="TPR_rpt"/>
</dbReference>
<comment type="subcellular location">
    <subcellularLocation>
        <location evidence="1">Cytoplasm</location>
    </subcellularLocation>
</comment>
<evidence type="ECO:0000313" key="8">
    <source>
        <dbReference type="EMBL" id="CAL1288772.1"/>
    </source>
</evidence>
<feature type="repeat" description="TPR" evidence="5">
    <location>
        <begin position="238"/>
        <end position="271"/>
    </location>
</feature>
<evidence type="ECO:0000313" key="9">
    <source>
        <dbReference type="Proteomes" id="UP001497382"/>
    </source>
</evidence>
<dbReference type="Gene3D" id="1.25.40.10">
    <property type="entry name" value="Tetratricopeptide repeat domain"/>
    <property type="match status" value="1"/>
</dbReference>
<name>A0AAV2AXW4_9ARAC</name>
<feature type="region of interest" description="Disordered" evidence="6">
    <location>
        <begin position="407"/>
        <end position="430"/>
    </location>
</feature>
<dbReference type="PANTHER" id="PTHR45984">
    <property type="entry name" value="RNA (RNA) POLYMERASE II ASSOCIATED PROTEIN HOMOLOG"/>
    <property type="match status" value="1"/>
</dbReference>
<dbReference type="GO" id="GO:0006626">
    <property type="term" value="P:protein targeting to mitochondrion"/>
    <property type="evidence" value="ECO:0007669"/>
    <property type="project" value="TreeGrafter"/>
</dbReference>
<protein>
    <recommendedName>
        <fullName evidence="7">RNA-polymerase II-associated protein 3-like C-terminal domain-containing protein</fullName>
    </recommendedName>
</protein>